<reference evidence="4" key="1">
    <citation type="submission" date="2020-02" db="EMBL/GenBank/DDBJ databases">
        <title>Genomic and physiological characterization of two novel Nitrospinaceae genera.</title>
        <authorList>
            <person name="Mueller A.J."/>
            <person name="Jung M.-Y."/>
            <person name="Strachan C.R."/>
            <person name="Herbold C.W."/>
            <person name="Kirkegaard R.H."/>
            <person name="Daims H."/>
        </authorList>
    </citation>
    <scope>NUCLEOTIDE SEQUENCE [LARGE SCALE GENOMIC DNA]</scope>
</reference>
<dbReference type="Proteomes" id="UP000594464">
    <property type="component" value="Chromosome"/>
</dbReference>
<dbReference type="Pfam" id="PF00534">
    <property type="entry name" value="Glycos_transf_1"/>
    <property type="match status" value="1"/>
</dbReference>
<dbReference type="Pfam" id="PF13439">
    <property type="entry name" value="Glyco_transf_4"/>
    <property type="match status" value="1"/>
</dbReference>
<gene>
    <name evidence="3" type="ORF">G3M78_13325</name>
</gene>
<dbReference type="InterPro" id="IPR001296">
    <property type="entry name" value="Glyco_trans_1"/>
</dbReference>
<evidence type="ECO:0000259" key="1">
    <source>
        <dbReference type="Pfam" id="PF00534"/>
    </source>
</evidence>
<feature type="domain" description="Glycosyl transferase family 1" evidence="1">
    <location>
        <begin position="171"/>
        <end position="315"/>
    </location>
</feature>
<dbReference type="AlphaFoldDB" id="A0A7T0C4E9"/>
<evidence type="ECO:0000313" key="4">
    <source>
        <dbReference type="Proteomes" id="UP000594464"/>
    </source>
</evidence>
<dbReference type="EMBL" id="CP048620">
    <property type="protein sequence ID" value="QPJ66321.1"/>
    <property type="molecule type" value="Genomic_DNA"/>
</dbReference>
<dbReference type="Gene3D" id="3.40.50.2000">
    <property type="entry name" value="Glycogen Phosphorylase B"/>
    <property type="match status" value="2"/>
</dbReference>
<organism evidence="3 4">
    <name type="scientific">Candidatus Nitrohelix vancouverensis</name>
    <dbReference type="NCBI Taxonomy" id="2705534"/>
    <lineage>
        <taxon>Bacteria</taxon>
        <taxon>Pseudomonadati</taxon>
        <taxon>Nitrospinota/Tectimicrobiota group</taxon>
        <taxon>Nitrospinota</taxon>
        <taxon>Nitrospinia</taxon>
        <taxon>Nitrospinales</taxon>
        <taxon>Nitrospinaceae</taxon>
        <taxon>Candidatus Nitrohelix</taxon>
    </lineage>
</organism>
<name>A0A7T0C4E9_9BACT</name>
<sequence length="356" mass="40274">MDRKEWQPFVCSRMDGPYWKRFKALKVPLYPFTLRKLSPLTFFALYRFLKNKKPDLIHTHGKGPGLYGRVIARLLNIPSIHTFHGFHFDDIPPLKRKLHLFVENFLSRITNWHIFVGETEKERSHILSHMNRNQYSVIPNGVDAAAIEAIRIDRAEVMRREGLKHYLYGTLLGTVSRLSPEKGIHILIEGFALAVKKNADLRLIIIGGSLDEHKNYEAKLVERINELQLESKIAMVGAREDGLSYMKCLDYYISPSLSEGLPLSLLEAFSARVPVLASAIPGNEEVMGSPACGTLFLPNSPEALAQTILATCKKNHPEIEKLNAQAFSRVSTVYSAHSMAEATFKLYQNLAVHNPQ</sequence>
<dbReference type="InterPro" id="IPR028098">
    <property type="entry name" value="Glyco_trans_4-like_N"/>
</dbReference>
<protein>
    <submittedName>
        <fullName evidence="3">Glycosyltransferase</fullName>
    </submittedName>
</protein>
<dbReference type="PANTHER" id="PTHR12526:SF572">
    <property type="entry name" value="BLL5144 PROTEIN"/>
    <property type="match status" value="1"/>
</dbReference>
<dbReference type="SUPFAM" id="SSF53756">
    <property type="entry name" value="UDP-Glycosyltransferase/glycogen phosphorylase"/>
    <property type="match status" value="1"/>
</dbReference>
<dbReference type="GO" id="GO:0016757">
    <property type="term" value="F:glycosyltransferase activity"/>
    <property type="evidence" value="ECO:0007669"/>
    <property type="project" value="InterPro"/>
</dbReference>
<accession>A0A7T0C4E9</accession>
<dbReference type="KEGG" id="nva:G3M78_13325"/>
<feature type="domain" description="Glycosyltransferase subfamily 4-like N-terminal" evidence="2">
    <location>
        <begin position="26"/>
        <end position="144"/>
    </location>
</feature>
<keyword evidence="3" id="KW-0808">Transferase</keyword>
<dbReference type="PANTHER" id="PTHR12526">
    <property type="entry name" value="GLYCOSYLTRANSFERASE"/>
    <property type="match status" value="1"/>
</dbReference>
<evidence type="ECO:0000259" key="2">
    <source>
        <dbReference type="Pfam" id="PF13439"/>
    </source>
</evidence>
<evidence type="ECO:0000313" key="3">
    <source>
        <dbReference type="EMBL" id="QPJ66321.1"/>
    </source>
</evidence>
<proteinExistence type="predicted"/>